<evidence type="ECO:0000259" key="1">
    <source>
        <dbReference type="Pfam" id="PF06985"/>
    </source>
</evidence>
<dbReference type="GO" id="GO:0043531">
    <property type="term" value="F:ADP binding"/>
    <property type="evidence" value="ECO:0007669"/>
    <property type="project" value="InterPro"/>
</dbReference>
<dbReference type="Pfam" id="PF13191">
    <property type="entry name" value="AAA_16"/>
    <property type="match status" value="1"/>
</dbReference>
<dbReference type="InterPro" id="IPR027417">
    <property type="entry name" value="P-loop_NTPase"/>
</dbReference>
<dbReference type="OrthoDB" id="674604at2759"/>
<dbReference type="SUPFAM" id="SSF52540">
    <property type="entry name" value="P-loop containing nucleoside triphosphate hydrolases"/>
    <property type="match status" value="1"/>
</dbReference>
<evidence type="ECO:0000259" key="2">
    <source>
        <dbReference type="Pfam" id="PF13191"/>
    </source>
</evidence>
<gene>
    <name evidence="3" type="ORF">K432DRAFT_336740</name>
</gene>
<feature type="domain" description="Heterokaryon incompatibility" evidence="1">
    <location>
        <begin position="25"/>
        <end position="110"/>
    </location>
</feature>
<dbReference type="Pfam" id="PF06985">
    <property type="entry name" value="HET"/>
    <property type="match status" value="1"/>
</dbReference>
<keyword evidence="4" id="KW-1185">Reference proteome</keyword>
<dbReference type="InterPro" id="IPR041664">
    <property type="entry name" value="AAA_16"/>
</dbReference>
<dbReference type="PANTHER" id="PTHR10622:SF11">
    <property type="entry name" value="HET-DOMAIN-CONTAINING PROTEIN"/>
    <property type="match status" value="1"/>
</dbReference>
<reference evidence="3 4" key="1">
    <citation type="journal article" date="2016" name="Nat. Commun.">
        <title>Ectomycorrhizal ecology is imprinted in the genome of the dominant symbiotic fungus Cenococcum geophilum.</title>
        <authorList>
            <consortium name="DOE Joint Genome Institute"/>
            <person name="Peter M."/>
            <person name="Kohler A."/>
            <person name="Ohm R.A."/>
            <person name="Kuo A."/>
            <person name="Krutzmann J."/>
            <person name="Morin E."/>
            <person name="Arend M."/>
            <person name="Barry K.W."/>
            <person name="Binder M."/>
            <person name="Choi C."/>
            <person name="Clum A."/>
            <person name="Copeland A."/>
            <person name="Grisel N."/>
            <person name="Haridas S."/>
            <person name="Kipfer T."/>
            <person name="LaButti K."/>
            <person name="Lindquist E."/>
            <person name="Lipzen A."/>
            <person name="Maire R."/>
            <person name="Meier B."/>
            <person name="Mihaltcheva S."/>
            <person name="Molinier V."/>
            <person name="Murat C."/>
            <person name="Poggeler S."/>
            <person name="Quandt C.A."/>
            <person name="Sperisen C."/>
            <person name="Tritt A."/>
            <person name="Tisserant E."/>
            <person name="Crous P.W."/>
            <person name="Henrissat B."/>
            <person name="Nehls U."/>
            <person name="Egli S."/>
            <person name="Spatafora J.W."/>
            <person name="Grigoriev I.V."/>
            <person name="Martin F.M."/>
        </authorList>
    </citation>
    <scope>NUCLEOTIDE SEQUENCE [LARGE SCALE GENOMIC DNA]</scope>
    <source>
        <strain evidence="3 4">CBS 459.81</strain>
    </source>
</reference>
<feature type="non-terminal residue" evidence="3">
    <location>
        <position position="1"/>
    </location>
</feature>
<name>A0A8E2E1V2_9PEZI</name>
<dbReference type="PANTHER" id="PTHR10622">
    <property type="entry name" value="HET DOMAIN-CONTAINING PROTEIN"/>
    <property type="match status" value="1"/>
</dbReference>
<dbReference type="AlphaFoldDB" id="A0A8E2E1V2"/>
<evidence type="ECO:0000313" key="3">
    <source>
        <dbReference type="EMBL" id="OCK75835.1"/>
    </source>
</evidence>
<accession>A0A8E2E1V2</accession>
<feature type="domain" description="Orc1-like AAA ATPase" evidence="2">
    <location>
        <begin position="256"/>
        <end position="376"/>
    </location>
</feature>
<organism evidence="3 4">
    <name type="scientific">Lepidopterella palustris CBS 459.81</name>
    <dbReference type="NCBI Taxonomy" id="1314670"/>
    <lineage>
        <taxon>Eukaryota</taxon>
        <taxon>Fungi</taxon>
        <taxon>Dikarya</taxon>
        <taxon>Ascomycota</taxon>
        <taxon>Pezizomycotina</taxon>
        <taxon>Dothideomycetes</taxon>
        <taxon>Pleosporomycetidae</taxon>
        <taxon>Mytilinidiales</taxon>
        <taxon>Argynnaceae</taxon>
        <taxon>Lepidopterella</taxon>
    </lineage>
</organism>
<dbReference type="InterPro" id="IPR010730">
    <property type="entry name" value="HET"/>
</dbReference>
<evidence type="ECO:0000313" key="4">
    <source>
        <dbReference type="Proteomes" id="UP000250266"/>
    </source>
</evidence>
<sequence length="665" mass="75511">MRLLYFDGSGRLASTNFIQKTIPPYAILSHTWGDDEFLFEDLVNGTGHGKAGYEKILFCGERAAQDHIQYFWVDTCCIDKWNLRELSKAINSMFQWYKNAAICYAFLSDVSTPMADAQLHQSTWETSFRKSRWFTRGWTLQELLAPASIDFFSLERQRLGDKNSLEQQIREITRIPVTALRGNPLDKFSVPEQMAWMAGRQTTQEEDMAYSLIGIFGVSMEFRYGEGMERALERLQEEMEKANTTPFIVPFDQNARFIGRESQLAELKGMLFVGASTTKVAITGPGGIGKTQLALELAYRIRQELKNCSVFWISASDKESLYQAYAHIARLLNILGWDDEKVDVRKLVQLHLSNESAGQWLLVFDNADEADAVGLMEFLPSSEHGAIVFTTTNRKTAAKLAQRSIVELPEMEQDMARKMLETCLVNPANEQEKADLLLKGLAYLPLAIVQAAAYVNVNKITLQEYLSLLAEKMDGLVEPLHRESENVIAVTWLISFEQIRRHDALAADYLLFMACVDRNDVPLTLLPAASPHEQGIHAVGTLAAYSFVTKRTAESALDLHRLVHVSTRNWLEKEELLSQQSQVAITRLLEVFPDHNYGNRSKWRRLLPHAKFALSSGLTRQENEAKTSLVWKCAMTLGSDGRWKEAEELFVQVMETFKRVLGEEH</sequence>
<dbReference type="EMBL" id="KV745269">
    <property type="protein sequence ID" value="OCK75835.1"/>
    <property type="molecule type" value="Genomic_DNA"/>
</dbReference>
<protein>
    <submittedName>
        <fullName evidence="3">HET-domain-containing protein</fullName>
    </submittedName>
</protein>
<dbReference type="Gene3D" id="3.40.50.300">
    <property type="entry name" value="P-loop containing nucleotide triphosphate hydrolases"/>
    <property type="match status" value="1"/>
</dbReference>
<dbReference type="Proteomes" id="UP000250266">
    <property type="component" value="Unassembled WGS sequence"/>
</dbReference>
<proteinExistence type="predicted"/>